<feature type="compositionally biased region" description="Basic and acidic residues" evidence="8">
    <location>
        <begin position="259"/>
        <end position="298"/>
    </location>
</feature>
<evidence type="ECO:0000313" key="10">
    <source>
        <dbReference type="EMBL" id="CAD5122354.1"/>
    </source>
</evidence>
<feature type="domain" description="C2H2-type" evidence="9">
    <location>
        <begin position="514"/>
        <end position="541"/>
    </location>
</feature>
<sequence>MENIGLDFHNANLQNIPSAMHQTPLVSHNHVPHASMLPDFSHASTHNDTELQNQLQSRVIHPQLPGLDFFGFRARMPPPPPPNQILDMNYATHSEAFTPVSRLENQQFTAQSSFIYHTQQHPHVPIVHHNTTMMQRPFSVDSTLKSPCSAPNSVKNHPISSPSTPPNGESEPKMLLLRDKSGKNVVVNANVVQTFDYDGTPSKQAAQIENLNFSSGTFTSVDAGLLTNPVMIKDLIGDQNETSETEQMGEIAVVEIEDETRSSEDISRKEHQVADQRSKSEVEKEDADGNKDEDERTNGDGAYDEDVDEADDVTGSENESNTESGDEIDEAKKKVAEIMQKTPIMKMSSERMEAIAKVTDDQLMVRENGEKRWQCSLCIKNYTTRHNLITHVLGHSGVKPHKCPLCKKSFKQYSHAQTHLLTHSKVKPHKCSLCSKSFTQTSHLKRHLATHAKTKPYACDLCGKGFAFPSELKLHKGKHEKNNECADCGRQFNNLTKLKRHVLNEHRHKACTDLSCPECSKVFVYPSQLKDHRTKHNGSRPFICSECGMDFMKEHHLKAHQFTHSGLKPFVCEVCGRSFNQKANKQRHLLTHNKLKDYRCDDCGKLFSQPQTLKAHLVIHAEKKPYSCNNCGREFTRLHNLQAHMHMHNMSKPHVCFCGASFTLKGNLNRHRKSKHGISVSTEEEKEAAKILNSMSRQVIEVDDSSSPKHKRKSVPHRLLLSDQSKRKIVMEEGDNKGVIEDEVKKGEEEEEGELEETGEEDYYEEEGDEGNR</sequence>
<evidence type="ECO:0000313" key="11">
    <source>
        <dbReference type="Proteomes" id="UP000549394"/>
    </source>
</evidence>
<comment type="caution">
    <text evidence="10">The sequence shown here is derived from an EMBL/GenBank/DDBJ whole genome shotgun (WGS) entry which is preliminary data.</text>
</comment>
<dbReference type="Gene3D" id="3.30.160.60">
    <property type="entry name" value="Classic Zinc Finger"/>
    <property type="match status" value="10"/>
</dbReference>
<organism evidence="10 11">
    <name type="scientific">Dimorphilus gyrociliatus</name>
    <dbReference type="NCBI Taxonomy" id="2664684"/>
    <lineage>
        <taxon>Eukaryota</taxon>
        <taxon>Metazoa</taxon>
        <taxon>Spiralia</taxon>
        <taxon>Lophotrochozoa</taxon>
        <taxon>Annelida</taxon>
        <taxon>Polychaeta</taxon>
        <taxon>Polychaeta incertae sedis</taxon>
        <taxon>Dinophilidae</taxon>
        <taxon>Dimorphilus</taxon>
    </lineage>
</organism>
<name>A0A7I8W1E6_9ANNE</name>
<dbReference type="GO" id="GO:0005634">
    <property type="term" value="C:nucleus"/>
    <property type="evidence" value="ECO:0007669"/>
    <property type="project" value="UniProtKB-SubCell"/>
</dbReference>
<dbReference type="Proteomes" id="UP000549394">
    <property type="component" value="Unassembled WGS sequence"/>
</dbReference>
<feature type="domain" description="C2H2-type" evidence="9">
    <location>
        <begin position="483"/>
        <end position="506"/>
    </location>
</feature>
<dbReference type="SUPFAM" id="SSF57667">
    <property type="entry name" value="beta-beta-alpha zinc fingers"/>
    <property type="match status" value="6"/>
</dbReference>
<evidence type="ECO:0000259" key="9">
    <source>
        <dbReference type="PROSITE" id="PS50157"/>
    </source>
</evidence>
<feature type="domain" description="C2H2-type" evidence="9">
    <location>
        <begin position="626"/>
        <end position="653"/>
    </location>
</feature>
<dbReference type="InterPro" id="IPR036236">
    <property type="entry name" value="Znf_C2H2_sf"/>
</dbReference>
<dbReference type="EMBL" id="CAJFCJ010000017">
    <property type="protein sequence ID" value="CAD5122354.1"/>
    <property type="molecule type" value="Genomic_DNA"/>
</dbReference>
<feature type="compositionally biased region" description="Acidic residues" evidence="8">
    <location>
        <begin position="749"/>
        <end position="773"/>
    </location>
</feature>
<feature type="compositionally biased region" description="Acidic residues" evidence="8">
    <location>
        <begin position="302"/>
        <end position="314"/>
    </location>
</feature>
<evidence type="ECO:0000256" key="3">
    <source>
        <dbReference type="ARBA" id="ARBA00022737"/>
    </source>
</evidence>
<dbReference type="GO" id="GO:0000978">
    <property type="term" value="F:RNA polymerase II cis-regulatory region sequence-specific DNA binding"/>
    <property type="evidence" value="ECO:0007669"/>
    <property type="project" value="TreeGrafter"/>
</dbReference>
<evidence type="ECO:0000256" key="1">
    <source>
        <dbReference type="ARBA" id="ARBA00004123"/>
    </source>
</evidence>
<feature type="domain" description="C2H2-type" evidence="9">
    <location>
        <begin position="570"/>
        <end position="597"/>
    </location>
</feature>
<dbReference type="FunFam" id="3.30.160.60:FF:000630">
    <property type="entry name" value="Zinc finger protein 180"/>
    <property type="match status" value="1"/>
</dbReference>
<protein>
    <submittedName>
        <fullName evidence="10">DgyrCDS10791</fullName>
    </submittedName>
</protein>
<dbReference type="PROSITE" id="PS50157">
    <property type="entry name" value="ZINC_FINGER_C2H2_2"/>
    <property type="match status" value="10"/>
</dbReference>
<feature type="region of interest" description="Disordered" evidence="8">
    <location>
        <begin position="258"/>
        <end position="331"/>
    </location>
</feature>
<dbReference type="FunFam" id="3.30.160.60:FF:000446">
    <property type="entry name" value="Zinc finger protein"/>
    <property type="match status" value="1"/>
</dbReference>
<dbReference type="GO" id="GO:0000981">
    <property type="term" value="F:DNA-binding transcription factor activity, RNA polymerase II-specific"/>
    <property type="evidence" value="ECO:0007669"/>
    <property type="project" value="TreeGrafter"/>
</dbReference>
<keyword evidence="3" id="KW-0677">Repeat</keyword>
<feature type="domain" description="C2H2-type" evidence="9">
    <location>
        <begin position="429"/>
        <end position="456"/>
    </location>
</feature>
<feature type="region of interest" description="Disordered" evidence="8">
    <location>
        <begin position="141"/>
        <end position="171"/>
    </location>
</feature>
<keyword evidence="5" id="KW-0862">Zinc</keyword>
<evidence type="ECO:0000256" key="7">
    <source>
        <dbReference type="PROSITE-ProRule" id="PRU00042"/>
    </source>
</evidence>
<dbReference type="PROSITE" id="PS00028">
    <property type="entry name" value="ZINC_FINGER_C2H2_1"/>
    <property type="match status" value="10"/>
</dbReference>
<dbReference type="FunFam" id="3.30.160.60:FF:000110">
    <property type="entry name" value="Zinc finger protein-like"/>
    <property type="match status" value="1"/>
</dbReference>
<evidence type="ECO:0000256" key="6">
    <source>
        <dbReference type="ARBA" id="ARBA00023242"/>
    </source>
</evidence>
<evidence type="ECO:0000256" key="2">
    <source>
        <dbReference type="ARBA" id="ARBA00022723"/>
    </source>
</evidence>
<feature type="domain" description="C2H2-type" evidence="9">
    <location>
        <begin position="373"/>
        <end position="400"/>
    </location>
</feature>
<dbReference type="SMART" id="SM00355">
    <property type="entry name" value="ZnF_C2H2"/>
    <property type="match status" value="11"/>
</dbReference>
<dbReference type="AlphaFoldDB" id="A0A7I8W1E6"/>
<dbReference type="PANTHER" id="PTHR23226">
    <property type="entry name" value="ZINC FINGER AND SCAN DOMAIN-CONTAINING"/>
    <property type="match status" value="1"/>
</dbReference>
<feature type="compositionally biased region" description="Basic and acidic residues" evidence="8">
    <location>
        <begin position="724"/>
        <end position="748"/>
    </location>
</feature>
<keyword evidence="6" id="KW-0539">Nucleus</keyword>
<dbReference type="FunFam" id="3.30.160.60:FF:000502">
    <property type="entry name" value="Zinc finger protein 710"/>
    <property type="match status" value="1"/>
</dbReference>
<accession>A0A7I8W1E6</accession>
<comment type="subcellular location">
    <subcellularLocation>
        <location evidence="1">Nucleus</location>
    </subcellularLocation>
</comment>
<feature type="domain" description="C2H2-type" evidence="9">
    <location>
        <begin position="401"/>
        <end position="428"/>
    </location>
</feature>
<proteinExistence type="predicted"/>
<keyword evidence="4 7" id="KW-0863">Zinc-finger</keyword>
<keyword evidence="2" id="KW-0479">Metal-binding</keyword>
<dbReference type="Pfam" id="PF00096">
    <property type="entry name" value="zf-C2H2"/>
    <property type="match status" value="8"/>
</dbReference>
<evidence type="ECO:0000256" key="8">
    <source>
        <dbReference type="SAM" id="MobiDB-lite"/>
    </source>
</evidence>
<feature type="domain" description="C2H2-type" evidence="9">
    <location>
        <begin position="542"/>
        <end position="569"/>
    </location>
</feature>
<dbReference type="InterPro" id="IPR013087">
    <property type="entry name" value="Znf_C2H2_type"/>
</dbReference>
<dbReference type="FunFam" id="3.30.160.60:FF:000100">
    <property type="entry name" value="Zinc finger 45-like"/>
    <property type="match status" value="3"/>
</dbReference>
<feature type="domain" description="C2H2-type" evidence="9">
    <location>
        <begin position="457"/>
        <end position="484"/>
    </location>
</feature>
<dbReference type="OrthoDB" id="7295497at2759"/>
<dbReference type="GO" id="GO:0008270">
    <property type="term" value="F:zinc ion binding"/>
    <property type="evidence" value="ECO:0007669"/>
    <property type="project" value="UniProtKB-KW"/>
</dbReference>
<evidence type="ECO:0000256" key="4">
    <source>
        <dbReference type="ARBA" id="ARBA00022771"/>
    </source>
</evidence>
<feature type="region of interest" description="Disordered" evidence="8">
    <location>
        <begin position="699"/>
        <end position="773"/>
    </location>
</feature>
<feature type="domain" description="C2H2-type" evidence="9">
    <location>
        <begin position="598"/>
        <end position="625"/>
    </location>
</feature>
<dbReference type="PANTHER" id="PTHR23226:SF416">
    <property type="entry name" value="FI01424P"/>
    <property type="match status" value="1"/>
</dbReference>
<evidence type="ECO:0000256" key="5">
    <source>
        <dbReference type="ARBA" id="ARBA00022833"/>
    </source>
</evidence>
<gene>
    <name evidence="10" type="ORF">DGYR_LOCUS10174</name>
</gene>
<reference evidence="10 11" key="1">
    <citation type="submission" date="2020-08" db="EMBL/GenBank/DDBJ databases">
        <authorList>
            <person name="Hejnol A."/>
        </authorList>
    </citation>
    <scope>NUCLEOTIDE SEQUENCE [LARGE SCALE GENOMIC DNA]</scope>
</reference>
<keyword evidence="11" id="KW-1185">Reference proteome</keyword>
<feature type="compositionally biased region" description="Polar residues" evidence="8">
    <location>
        <begin position="141"/>
        <end position="162"/>
    </location>
</feature>